<dbReference type="VEuPathDB" id="FungiDB:CD36_15220"/>
<evidence type="ECO:0000256" key="7">
    <source>
        <dbReference type="ARBA" id="ARBA00022525"/>
    </source>
</evidence>
<comment type="cofactor">
    <cofactor evidence="1">
        <name>Cu cation</name>
        <dbReference type="ChEBI" id="CHEBI:23378"/>
    </cofactor>
</comment>
<evidence type="ECO:0000256" key="9">
    <source>
        <dbReference type="ARBA" id="ARBA00022723"/>
    </source>
</evidence>
<dbReference type="EC" id="1.15.1.1" evidence="5"/>
<dbReference type="GO" id="GO:0005507">
    <property type="term" value="F:copper ion binding"/>
    <property type="evidence" value="ECO:0007669"/>
    <property type="project" value="InterPro"/>
</dbReference>
<keyword evidence="8" id="KW-0336">GPI-anchor</keyword>
<dbReference type="GO" id="GO:0004784">
    <property type="term" value="F:superoxide dismutase activity"/>
    <property type="evidence" value="ECO:0007669"/>
    <property type="project" value="UniProtKB-EC"/>
</dbReference>
<keyword evidence="11" id="KW-0049">Antioxidant</keyword>
<evidence type="ECO:0000256" key="19">
    <source>
        <dbReference type="SAM" id="MobiDB-lite"/>
    </source>
</evidence>
<sequence>MIFIPITILIFLLSLAASDKSPKIKKNPRNVVAVADFPFGGDTQVKGNAVFSAKEGKYVNVHIDMTGLPKDEGPFFYHIHERSVPGNGNCEAVGLHFNPYNASPVCDEQKNDAYCQVGDLSGKHGCINTTCFELKYSDPYLSLNKKSKSSIIGKSLVFHYPNLTKIACADIEEANELRLQSLIEEYTQTDDTIQLKELNTPLENDYTFDEVEALSSEVYHSDTDPDPPQQQELVSTEKLYNKTDNVYTPEEPKSSDQNKKSHRHSLLPLAKWKKNSPKNYSNISLHGISSDCLNDGMMVTSSIFGSLVLGIAAGMFV</sequence>
<keyword evidence="14" id="KW-0843">Virulence</keyword>
<keyword evidence="13" id="KW-0186">Copper</keyword>
<evidence type="ECO:0000256" key="20">
    <source>
        <dbReference type="SAM" id="SignalP"/>
    </source>
</evidence>
<dbReference type="KEGG" id="cdu:CD36_15220"/>
<evidence type="ECO:0000256" key="12">
    <source>
        <dbReference type="ARBA" id="ARBA00023002"/>
    </source>
</evidence>
<dbReference type="eggNOG" id="ENOG502S5NX">
    <property type="taxonomic scope" value="Eukaryota"/>
</dbReference>
<dbReference type="PANTHER" id="PTHR10003">
    <property type="entry name" value="SUPEROXIDE DISMUTASE CU-ZN -RELATED"/>
    <property type="match status" value="1"/>
</dbReference>
<evidence type="ECO:0000256" key="3">
    <source>
        <dbReference type="ARBA" id="ARBA00004589"/>
    </source>
</evidence>
<dbReference type="HOGENOM" id="CLU_063073_2_0_1"/>
<evidence type="ECO:0000256" key="10">
    <source>
        <dbReference type="ARBA" id="ARBA00022729"/>
    </source>
</evidence>
<dbReference type="GO" id="GO:0098552">
    <property type="term" value="C:side of membrane"/>
    <property type="evidence" value="ECO:0007669"/>
    <property type="project" value="UniProtKB-KW"/>
</dbReference>
<keyword evidence="12 23" id="KW-0560">Oxidoreductase</keyword>
<dbReference type="RefSeq" id="XP_002418001.1">
    <property type="nucleotide sequence ID" value="XM_002417956.1"/>
</dbReference>
<keyword evidence="9" id="KW-0479">Metal-binding</keyword>
<evidence type="ECO:0000313" key="24">
    <source>
        <dbReference type="Proteomes" id="UP000002605"/>
    </source>
</evidence>
<comment type="catalytic activity">
    <reaction evidence="18">
        <text>2 superoxide + 2 H(+) = H2O2 + O2</text>
        <dbReference type="Rhea" id="RHEA:20696"/>
        <dbReference type="ChEBI" id="CHEBI:15378"/>
        <dbReference type="ChEBI" id="CHEBI:15379"/>
        <dbReference type="ChEBI" id="CHEBI:16240"/>
        <dbReference type="ChEBI" id="CHEBI:18421"/>
        <dbReference type="EC" id="1.15.1.1"/>
    </reaction>
</comment>
<evidence type="ECO:0000256" key="15">
    <source>
        <dbReference type="ARBA" id="ARBA00023136"/>
    </source>
</evidence>
<name>B9WA81_CANDC</name>
<keyword evidence="16" id="KW-0325">Glycoprotein</keyword>
<feature type="chain" id="PRO_5002892564" description="superoxide dismutase" evidence="20">
    <location>
        <begin position="19"/>
        <end position="317"/>
    </location>
</feature>
<dbReference type="Proteomes" id="UP000002605">
    <property type="component" value="Chromosome 2"/>
</dbReference>
<dbReference type="Pfam" id="PF00080">
    <property type="entry name" value="Sod_Cu"/>
    <property type="match status" value="1"/>
</dbReference>
<keyword evidence="6" id="KW-0134">Cell wall</keyword>
<dbReference type="InterPro" id="IPR036423">
    <property type="entry name" value="SOD-like_Cu/Zn_dom_sf"/>
</dbReference>
<evidence type="ECO:0000313" key="22">
    <source>
        <dbReference type="CGD" id="CAL0000169173"/>
    </source>
</evidence>
<dbReference type="GeneID" id="8045582"/>
<evidence type="ECO:0000256" key="5">
    <source>
        <dbReference type="ARBA" id="ARBA00012682"/>
    </source>
</evidence>
<dbReference type="EMBL" id="FM992689">
    <property type="protein sequence ID" value="CAX43300.1"/>
    <property type="molecule type" value="Genomic_DNA"/>
</dbReference>
<dbReference type="OrthoDB" id="159229at2759"/>
<evidence type="ECO:0000256" key="4">
    <source>
        <dbReference type="ARBA" id="ARBA00010457"/>
    </source>
</evidence>
<evidence type="ECO:0000256" key="8">
    <source>
        <dbReference type="ARBA" id="ARBA00022622"/>
    </source>
</evidence>
<keyword evidence="24" id="KW-1185">Reference proteome</keyword>
<gene>
    <name evidence="22" type="ordered locus">Cd36_15220</name>
    <name evidence="23" type="ORF">CD36_15220</name>
</gene>
<feature type="domain" description="Superoxide dismutase copper/zinc binding" evidence="21">
    <location>
        <begin position="45"/>
        <end position="159"/>
    </location>
</feature>
<evidence type="ECO:0000256" key="16">
    <source>
        <dbReference type="ARBA" id="ARBA00023180"/>
    </source>
</evidence>
<protein>
    <recommendedName>
        <fullName evidence="5">superoxide dismutase</fullName>
        <ecNumber evidence="5">1.15.1.1</ecNumber>
    </recommendedName>
</protein>
<evidence type="ECO:0000256" key="14">
    <source>
        <dbReference type="ARBA" id="ARBA00023026"/>
    </source>
</evidence>
<comment type="subcellular location">
    <subcellularLocation>
        <location evidence="3">Membrane</location>
        <topology evidence="3">Lipid-anchor</topology>
        <topology evidence="3">GPI-anchor</topology>
    </subcellularLocation>
    <subcellularLocation>
        <location evidence="2">Secreted</location>
        <location evidence="2">Cell wall</location>
    </subcellularLocation>
</comment>
<organism evidence="23 24">
    <name type="scientific">Candida dubliniensis (strain CD36 / ATCC MYA-646 / CBS 7987 / NCPF 3949 / NRRL Y-17841)</name>
    <name type="common">Yeast</name>
    <dbReference type="NCBI Taxonomy" id="573826"/>
    <lineage>
        <taxon>Eukaryota</taxon>
        <taxon>Fungi</taxon>
        <taxon>Dikarya</taxon>
        <taxon>Ascomycota</taxon>
        <taxon>Saccharomycotina</taxon>
        <taxon>Pichiomycetes</taxon>
        <taxon>Debaryomycetaceae</taxon>
        <taxon>Candida/Lodderomyces clade</taxon>
        <taxon>Candida</taxon>
    </lineage>
</organism>
<evidence type="ECO:0000256" key="17">
    <source>
        <dbReference type="ARBA" id="ARBA00023288"/>
    </source>
</evidence>
<feature type="region of interest" description="Disordered" evidence="19">
    <location>
        <begin position="240"/>
        <end position="263"/>
    </location>
</feature>
<evidence type="ECO:0000256" key="1">
    <source>
        <dbReference type="ARBA" id="ARBA00001935"/>
    </source>
</evidence>
<feature type="signal peptide" evidence="20">
    <location>
        <begin position="1"/>
        <end position="18"/>
    </location>
</feature>
<evidence type="ECO:0000259" key="21">
    <source>
        <dbReference type="Pfam" id="PF00080"/>
    </source>
</evidence>
<dbReference type="FunFam" id="2.60.40.200:FF:000007">
    <property type="entry name" value="Cell surface Cu-only superoxide dismutase 5"/>
    <property type="match status" value="1"/>
</dbReference>
<evidence type="ECO:0000313" key="23">
    <source>
        <dbReference type="EMBL" id="CAX43300.1"/>
    </source>
</evidence>
<proteinExistence type="inferred from homology"/>
<feature type="compositionally biased region" description="Basic and acidic residues" evidence="19">
    <location>
        <begin position="250"/>
        <end position="259"/>
    </location>
</feature>
<reference evidence="23 24" key="1">
    <citation type="journal article" date="2009" name="Genome Res.">
        <title>Comparative genomics of the fungal pathogens Candida dubliniensis and Candida albicans.</title>
        <authorList>
            <person name="Jackson A.P."/>
            <person name="Gamble J.A."/>
            <person name="Yeomans T."/>
            <person name="Moran G.P."/>
            <person name="Saunders D."/>
            <person name="Harris D."/>
            <person name="Aslett M."/>
            <person name="Barrell J.F."/>
            <person name="Butler G."/>
            <person name="Citiulo F."/>
            <person name="Coleman D.C."/>
            <person name="de Groot P.W.J."/>
            <person name="Goodwin T.J."/>
            <person name="Quail M.A."/>
            <person name="McQuillan J."/>
            <person name="Munro C.A."/>
            <person name="Pain A."/>
            <person name="Poulter R.T."/>
            <person name="Rajandream M.A."/>
            <person name="Renauld H."/>
            <person name="Spiering M.J."/>
            <person name="Tivey A."/>
            <person name="Gow N.A.R."/>
            <person name="Barrell B."/>
            <person name="Sullivan D.J."/>
            <person name="Berriman M."/>
        </authorList>
    </citation>
    <scope>NUCLEOTIDE SEQUENCE [LARGE SCALE GENOMIC DNA]</scope>
    <source>
        <strain evidence="24">CD36 / ATCC MYA-646 / CBS 7987 / NCPF 3949 / NRRL Y-17841</strain>
    </source>
</reference>
<dbReference type="AlphaFoldDB" id="B9WA81"/>
<dbReference type="Gene3D" id="2.60.40.200">
    <property type="entry name" value="Superoxide dismutase, copper/zinc binding domain"/>
    <property type="match status" value="1"/>
</dbReference>
<evidence type="ECO:0000256" key="11">
    <source>
        <dbReference type="ARBA" id="ARBA00022862"/>
    </source>
</evidence>
<dbReference type="GO" id="GO:0005576">
    <property type="term" value="C:extracellular region"/>
    <property type="evidence" value="ECO:0007669"/>
    <property type="project" value="UniProtKB-ARBA"/>
</dbReference>
<keyword evidence="7" id="KW-0964">Secreted</keyword>
<keyword evidence="10 20" id="KW-0732">Signal</keyword>
<evidence type="ECO:0000256" key="18">
    <source>
        <dbReference type="ARBA" id="ARBA00049204"/>
    </source>
</evidence>
<comment type="similarity">
    <text evidence="4">Belongs to the Cu-Zn superoxide dismutase family.</text>
</comment>
<dbReference type="InterPro" id="IPR024134">
    <property type="entry name" value="SOD_Cu/Zn_/chaperone"/>
</dbReference>
<evidence type="ECO:0000256" key="13">
    <source>
        <dbReference type="ARBA" id="ARBA00023008"/>
    </source>
</evidence>
<dbReference type="CGD" id="CAL0000169173">
    <property type="gene designation" value="Cd36_15220"/>
</dbReference>
<accession>B9WA81</accession>
<evidence type="ECO:0000256" key="6">
    <source>
        <dbReference type="ARBA" id="ARBA00022512"/>
    </source>
</evidence>
<dbReference type="InterPro" id="IPR001424">
    <property type="entry name" value="SOD_Cu_Zn_dom"/>
</dbReference>
<keyword evidence="15" id="KW-0472">Membrane</keyword>
<evidence type="ECO:0000256" key="2">
    <source>
        <dbReference type="ARBA" id="ARBA00004191"/>
    </source>
</evidence>
<keyword evidence="17" id="KW-0449">Lipoprotein</keyword>
<dbReference type="SUPFAM" id="SSF49329">
    <property type="entry name" value="Cu,Zn superoxide dismutase-like"/>
    <property type="match status" value="1"/>
</dbReference>